<evidence type="ECO:0000256" key="5">
    <source>
        <dbReference type="ARBA" id="ARBA00022989"/>
    </source>
</evidence>
<protein>
    <submittedName>
        <fullName evidence="9">Gustatory receptor 1</fullName>
    </submittedName>
</protein>
<feature type="transmembrane region" description="Helical" evidence="8">
    <location>
        <begin position="56"/>
        <end position="77"/>
    </location>
</feature>
<evidence type="ECO:0000313" key="9">
    <source>
        <dbReference type="EMBL" id="ALV87610.1"/>
    </source>
</evidence>
<dbReference type="GO" id="GO:0008527">
    <property type="term" value="F:taste receptor activity"/>
    <property type="evidence" value="ECO:0007669"/>
    <property type="project" value="InterPro"/>
</dbReference>
<dbReference type="EMBL" id="KU133785">
    <property type="protein sequence ID" value="ALV87610.1"/>
    <property type="molecule type" value="mRNA"/>
</dbReference>
<dbReference type="AlphaFoldDB" id="A0A0U3JJZ2"/>
<feature type="transmembrane region" description="Helical" evidence="8">
    <location>
        <begin position="89"/>
        <end position="114"/>
    </location>
</feature>
<evidence type="ECO:0000256" key="4">
    <source>
        <dbReference type="ARBA" id="ARBA00022692"/>
    </source>
</evidence>
<evidence type="ECO:0000256" key="3">
    <source>
        <dbReference type="ARBA" id="ARBA00022475"/>
    </source>
</evidence>
<organism evidence="9">
    <name type="scientific">Drosicha corpulenta</name>
    <dbReference type="NCBI Taxonomy" id="535978"/>
    <lineage>
        <taxon>Eukaryota</taxon>
        <taxon>Metazoa</taxon>
        <taxon>Ecdysozoa</taxon>
        <taxon>Arthropoda</taxon>
        <taxon>Hexapoda</taxon>
        <taxon>Insecta</taxon>
        <taxon>Pterygota</taxon>
        <taxon>Neoptera</taxon>
        <taxon>Paraneoptera</taxon>
        <taxon>Hemiptera</taxon>
        <taxon>Sternorrhyncha</taxon>
        <taxon>Coccoidea</taxon>
        <taxon>Monophlebidae</taxon>
        <taxon>Drosicha</taxon>
    </lineage>
</organism>
<evidence type="ECO:0000256" key="7">
    <source>
        <dbReference type="ARBA" id="ARBA00023170"/>
    </source>
</evidence>
<name>A0A0U3JJZ2_9HEMI</name>
<dbReference type="PANTHER" id="PTHR21421">
    <property type="entry name" value="GUSTATORY RECEPTOR"/>
    <property type="match status" value="1"/>
</dbReference>
<dbReference type="GO" id="GO:0050916">
    <property type="term" value="P:sensory perception of sweet taste"/>
    <property type="evidence" value="ECO:0007669"/>
    <property type="project" value="UniProtKB-ARBA"/>
</dbReference>
<keyword evidence="3" id="KW-1003">Cell membrane</keyword>
<proteinExistence type="evidence at transcript level"/>
<evidence type="ECO:0000256" key="8">
    <source>
        <dbReference type="SAM" id="Phobius"/>
    </source>
</evidence>
<evidence type="ECO:0000256" key="1">
    <source>
        <dbReference type="ARBA" id="ARBA00004651"/>
    </source>
</evidence>
<comment type="subcellular location">
    <subcellularLocation>
        <location evidence="1">Cell membrane</location>
        <topology evidence="1">Multi-pass membrane protein</topology>
    </subcellularLocation>
</comment>
<keyword evidence="4 8" id="KW-0812">Transmembrane</keyword>
<dbReference type="PANTHER" id="PTHR21421:SF29">
    <property type="entry name" value="GUSTATORY RECEPTOR 5A FOR TREHALOSE-RELATED"/>
    <property type="match status" value="1"/>
</dbReference>
<reference evidence="9" key="1">
    <citation type="submission" date="2015-11" db="EMBL/GenBank/DDBJ databases">
        <title>Identification of candidate chemosensory genes in the antennal transcriptome of Drosicha corpulenta (Kuwana).</title>
        <authorList>
            <person name="Zhang Y."/>
            <person name="Gao Q."/>
            <person name="Xie Y."/>
        </authorList>
    </citation>
    <scope>NUCLEOTIDE SEQUENCE</scope>
</reference>
<keyword evidence="6 8" id="KW-0472">Membrane</keyword>
<keyword evidence="7 9" id="KW-0675">Receptor</keyword>
<evidence type="ECO:0000256" key="6">
    <source>
        <dbReference type="ARBA" id="ARBA00023136"/>
    </source>
</evidence>
<accession>A0A0U3JJZ2</accession>
<comment type="similarity">
    <text evidence="2">Belongs to the insect chemoreceptor superfamily. Gustatory receptor (GR) family. Gr5a subfamily.</text>
</comment>
<dbReference type="InterPro" id="IPR009318">
    <property type="entry name" value="Gustatory_rcpt"/>
</dbReference>
<evidence type="ECO:0000256" key="2">
    <source>
        <dbReference type="ARBA" id="ARBA00005327"/>
    </source>
</evidence>
<dbReference type="Pfam" id="PF06151">
    <property type="entry name" value="Trehalose_recp"/>
    <property type="match status" value="1"/>
</dbReference>
<sequence length="196" mass="22429">MDLFVIVLSIAMSERYKQLNMLLKSVEGRAMPISFWKKVRETYNELSRLTKTLDDLISPIVLLSFANNLYFICLQLLNSLKPMNSIWHAIYFVYSFSYLVLRMTAVSLYAAAIYEQSKATKSVLFSVPSDNYCIEVSRMILQIASDELLLTGCRFFSVTRTLILTVAGTIVTYEIVLVQFNAVNADIKRNRTLVCM</sequence>
<keyword evidence="5 8" id="KW-1133">Transmembrane helix</keyword>
<dbReference type="GO" id="GO:0005886">
    <property type="term" value="C:plasma membrane"/>
    <property type="evidence" value="ECO:0007669"/>
    <property type="project" value="UniProtKB-SubCell"/>
</dbReference>